<feature type="compositionally biased region" description="Basic and acidic residues" evidence="1">
    <location>
        <begin position="460"/>
        <end position="474"/>
    </location>
</feature>
<protein>
    <recommendedName>
        <fullName evidence="2">C2H2-type domain-containing protein</fullName>
    </recommendedName>
</protein>
<evidence type="ECO:0000256" key="1">
    <source>
        <dbReference type="SAM" id="MobiDB-lite"/>
    </source>
</evidence>
<feature type="domain" description="C2H2-type" evidence="2">
    <location>
        <begin position="889"/>
        <end position="911"/>
    </location>
</feature>
<organism evidence="3 4">
    <name type="scientific">Glossina morsitans morsitans</name>
    <name type="common">Savannah tsetse fly</name>
    <dbReference type="NCBI Taxonomy" id="37546"/>
    <lineage>
        <taxon>Eukaryota</taxon>
        <taxon>Metazoa</taxon>
        <taxon>Ecdysozoa</taxon>
        <taxon>Arthropoda</taxon>
        <taxon>Hexapoda</taxon>
        <taxon>Insecta</taxon>
        <taxon>Pterygota</taxon>
        <taxon>Neoptera</taxon>
        <taxon>Endopterygota</taxon>
        <taxon>Diptera</taxon>
        <taxon>Brachycera</taxon>
        <taxon>Muscomorpha</taxon>
        <taxon>Hippoboscoidea</taxon>
        <taxon>Glossinidae</taxon>
        <taxon>Glossina</taxon>
    </lineage>
</organism>
<feature type="compositionally biased region" description="Basic and acidic residues" evidence="1">
    <location>
        <begin position="428"/>
        <end position="453"/>
    </location>
</feature>
<feature type="region of interest" description="Disordered" evidence="1">
    <location>
        <begin position="420"/>
        <end position="474"/>
    </location>
</feature>
<evidence type="ECO:0000259" key="2">
    <source>
        <dbReference type="SMART" id="SM00355"/>
    </source>
</evidence>
<feature type="domain" description="C2H2-type" evidence="2">
    <location>
        <begin position="1093"/>
        <end position="1117"/>
    </location>
</feature>
<dbReference type="VEuPathDB" id="VectorBase:GMOY002544"/>
<feature type="region of interest" description="Disordered" evidence="1">
    <location>
        <begin position="514"/>
        <end position="539"/>
    </location>
</feature>
<feature type="region of interest" description="Disordered" evidence="1">
    <location>
        <begin position="683"/>
        <end position="702"/>
    </location>
</feature>
<evidence type="ECO:0000313" key="4">
    <source>
        <dbReference type="Proteomes" id="UP000092444"/>
    </source>
</evidence>
<proteinExistence type="predicted"/>
<dbReference type="SMART" id="SM00355">
    <property type="entry name" value="ZnF_C2H2"/>
    <property type="match status" value="3"/>
</dbReference>
<dbReference type="EnsemblMetazoa" id="GMOY002544-RA">
    <property type="protein sequence ID" value="GMOY002544-PA"/>
    <property type="gene ID" value="GMOY002544"/>
</dbReference>
<name>A0A1B0FFX2_GLOMM</name>
<reference evidence="3" key="1">
    <citation type="submission" date="2020-05" db="UniProtKB">
        <authorList>
            <consortium name="EnsemblMetazoa"/>
        </authorList>
    </citation>
    <scope>IDENTIFICATION</scope>
    <source>
        <strain evidence="3">Yale</strain>
    </source>
</reference>
<keyword evidence="4" id="KW-1185">Reference proteome</keyword>
<evidence type="ECO:0000313" key="3">
    <source>
        <dbReference type="EnsemblMetazoa" id="GMOY002544-PA"/>
    </source>
</evidence>
<feature type="compositionally biased region" description="Polar residues" evidence="1">
    <location>
        <begin position="516"/>
        <end position="539"/>
    </location>
</feature>
<dbReference type="InterPro" id="IPR013087">
    <property type="entry name" value="Znf_C2H2_type"/>
</dbReference>
<feature type="domain" description="C2H2-type" evidence="2">
    <location>
        <begin position="814"/>
        <end position="837"/>
    </location>
</feature>
<accession>A0A1B0FFX2</accession>
<sequence length="1181" mass="134503">MGLNLATLVAKETIDRKLGRKAYTQISESESNRRQSYKMDALYKYVPFLNYLITIDKEKYNKFGDIKNWINSKLRVSEDAIEKLENCFIRQYKNLHPEKNKIPVEIKKIFVRHKNDQYIGLCSDDENNGKIPNHGIDGDPEIIDTLPSTSSHFQENSVKKEQILNRLEVDLTETSHVLNEFHVPALSLSEDEEKKLFKRRYDFLNEEAENDINNHKVTTKKKICSPSLPVMETICLDSSASEDDSVIYDDSKAENYVKNLLRPPCANLAAESKIVHSQQQKEKVAGLTNLENGNSEYSENNSSIIKKSIHGNEVHQNESTSNHNLAQSFTDDIGIDGLLASVESSNQGHQLEDFQLQTFQTQQNCKASTSEEELHKNTAVSTSSCQTNYPATAFLQLACDNNDQPRKSYNGSTVRRSSITYGEYKRRKAEEHKKNIDQLNEERQRKGAEKQAKDTLTAQKIEKQELDKQQDQTRSIVDKKLKGQFEKQHYQIHSIPQYSKDREDEMKAASDEYKCNSESTKGTTNQTTNVSPTIQISGSPTLAKENNITETFLHTTSTVKANSETKQLRHPISTAIDKVYKTLECTVKGYSQFEHFTPKLLGGKRRSSINARDIISKQLDVINSPIKRSHKRKRHSDIKKDAYALRTADSNDSNARTTPAPDKINRKRKYAVESRQMNVNLHDPVEQQPEPGPFQKSSKQSHIDIGPMGCKELDVSLVGMGHPLLEIAGDGNMIGNIKGCGTANNDYEMTELNTFVCVLFSSKPTDLTNHYIRKHKTESYVSRLTMAKLNDLIVRTNFAKFQGVSDCHLARFKVTCPFCEDIIIHRFSSLYDHYSKHTGEYAYMCSQCSYNKPFRADIQSHQQNSKKCRKANLRIVYRYPLNATVIYLYYCSLCNYVQLNEANVFKHLREHHNPSETAEGNVEKCILTAMKQVTSNTQIYERTPSLTSTESKSDEEMIDVLQKELKSAGETVTSDENAKFSNERCDEDTEIEEEVKKSKLFQDQWKENPSLMTVVHCPITTDTSAAITRMSSKVPRQDLRQFIKCEEGIDETYLTQLSEYSETVEYTQCAPVLNKSRFTYRLLPANDTYLGLYKCMANDCYFSSNKVDEILSHLNDHANSECRPIEYIQCAYCVLGFGECNTAQELTDSVQSLGLVNLAVRVPPHLLKDVSDNRSSGNLLK</sequence>
<dbReference type="AlphaFoldDB" id="A0A1B0FFX2"/>
<dbReference type="PhylomeDB" id="A0A1B0FFX2"/>
<dbReference type="Proteomes" id="UP000092444">
    <property type="component" value="Unassembled WGS sequence"/>
</dbReference>
<dbReference type="EMBL" id="CCAG010008489">
    <property type="status" value="NOT_ANNOTATED_CDS"/>
    <property type="molecule type" value="Genomic_DNA"/>
</dbReference>
<dbReference type="STRING" id="37546.A0A1B0FFX2"/>